<sequence length="291" mass="32655">MIQAIFKSKMQAAAIPALLLLMLMFGCDRVPTEVEDYVAEPMLTAFLYNGEPADTVMLERVAPLYGYYDPADHVIPGADIKIIRQNDQAEFIFTDPDSDGVYTPDGNVLVPAGGEQFSIEARKDDEGLFLWAETMIPDTFAMAITPAPIDTVDGFPILDTLTRADPNIVLNWTDPGNYAGYVLNVICEDSTFVPLDPDFSFHGDEDSSRVSFDVIMEGFNMDIIPWIHFNWAGWHRVELLAVDDGYFNYFFSVFRMMMGQVTELEYNVQGGLGIFAGLSERSFRVYIEPVE</sequence>
<evidence type="ECO:0008006" key="4">
    <source>
        <dbReference type="Google" id="ProtNLM"/>
    </source>
</evidence>
<name>A0A532UYA4_UNCL8</name>
<reference evidence="2 3" key="1">
    <citation type="submission" date="2017-06" db="EMBL/GenBank/DDBJ databases">
        <title>Novel microbial phyla capable of carbon fixation and sulfur reduction in deep-sea sediments.</title>
        <authorList>
            <person name="Huang J."/>
            <person name="Baker B."/>
            <person name="Wang Y."/>
        </authorList>
    </citation>
    <scope>NUCLEOTIDE SEQUENCE [LARGE SCALE GENOMIC DNA]</scope>
    <source>
        <strain evidence="2">B3_LCP</strain>
    </source>
</reference>
<feature type="chain" id="PRO_5021794467" description="DUF4249 family protein" evidence="1">
    <location>
        <begin position="30"/>
        <end position="291"/>
    </location>
</feature>
<organism evidence="2 3">
    <name type="scientific">candidate division LCP-89 bacterium B3_LCP</name>
    <dbReference type="NCBI Taxonomy" id="2012998"/>
    <lineage>
        <taxon>Bacteria</taxon>
        <taxon>Pseudomonadati</taxon>
        <taxon>Bacteria division LCP-89</taxon>
    </lineage>
</organism>
<keyword evidence="1" id="KW-0732">Signal</keyword>
<proteinExistence type="predicted"/>
<evidence type="ECO:0000313" key="3">
    <source>
        <dbReference type="Proteomes" id="UP000319619"/>
    </source>
</evidence>
<dbReference type="EMBL" id="NJBN01000006">
    <property type="protein sequence ID" value="TKJ39928.1"/>
    <property type="molecule type" value="Genomic_DNA"/>
</dbReference>
<protein>
    <recommendedName>
        <fullName evidence="4">DUF4249 family protein</fullName>
    </recommendedName>
</protein>
<evidence type="ECO:0000256" key="1">
    <source>
        <dbReference type="SAM" id="SignalP"/>
    </source>
</evidence>
<dbReference type="PROSITE" id="PS51257">
    <property type="entry name" value="PROKAR_LIPOPROTEIN"/>
    <property type="match status" value="1"/>
</dbReference>
<evidence type="ECO:0000313" key="2">
    <source>
        <dbReference type="EMBL" id="TKJ39928.1"/>
    </source>
</evidence>
<accession>A0A532UYA4</accession>
<comment type="caution">
    <text evidence="2">The sequence shown here is derived from an EMBL/GenBank/DDBJ whole genome shotgun (WGS) entry which is preliminary data.</text>
</comment>
<dbReference type="Pfam" id="PF14054">
    <property type="entry name" value="DUF4249"/>
    <property type="match status" value="1"/>
</dbReference>
<dbReference type="AlphaFoldDB" id="A0A532UYA4"/>
<feature type="signal peptide" evidence="1">
    <location>
        <begin position="1"/>
        <end position="29"/>
    </location>
</feature>
<dbReference type="Proteomes" id="UP000319619">
    <property type="component" value="Unassembled WGS sequence"/>
</dbReference>
<gene>
    <name evidence="2" type="ORF">CEE37_09325</name>
</gene>
<dbReference type="InterPro" id="IPR025345">
    <property type="entry name" value="DUF4249"/>
</dbReference>